<evidence type="ECO:0008006" key="3">
    <source>
        <dbReference type="Google" id="ProtNLM"/>
    </source>
</evidence>
<dbReference type="InterPro" id="IPR059206">
    <property type="entry name" value="Sll1717-like"/>
</dbReference>
<dbReference type="RefSeq" id="WP_182968792.1">
    <property type="nucleotide sequence ID" value="NZ_BAABGC010000054.1"/>
</dbReference>
<dbReference type="AlphaFoldDB" id="A0A7W4JGX4"/>
<comment type="caution">
    <text evidence="1">The sequence shown here is derived from an EMBL/GenBank/DDBJ whole genome shotgun (WGS) entry which is preliminary data.</text>
</comment>
<dbReference type="Proteomes" id="UP000525623">
    <property type="component" value="Unassembled WGS sequence"/>
</dbReference>
<gene>
    <name evidence="1" type="ORF">HLH29_18225</name>
</gene>
<dbReference type="NCBIfam" id="NF047389">
    <property type="entry name" value="ATPase_Sll1717"/>
    <property type="match status" value="1"/>
</dbReference>
<dbReference type="EMBL" id="JABEQL010000040">
    <property type="protein sequence ID" value="MBB2181066.1"/>
    <property type="molecule type" value="Genomic_DNA"/>
</dbReference>
<keyword evidence="2" id="KW-1185">Reference proteome</keyword>
<protein>
    <recommendedName>
        <fullName evidence="3">ATPase</fullName>
    </recommendedName>
</protein>
<evidence type="ECO:0000313" key="1">
    <source>
        <dbReference type="EMBL" id="MBB2181066.1"/>
    </source>
</evidence>
<evidence type="ECO:0000313" key="2">
    <source>
        <dbReference type="Proteomes" id="UP000525623"/>
    </source>
</evidence>
<accession>A0A7W4JGX4</accession>
<reference evidence="1 2" key="1">
    <citation type="submission" date="2020-04" db="EMBL/GenBank/DDBJ databases">
        <title>Description of novel Gluconacetobacter.</title>
        <authorList>
            <person name="Sombolestani A."/>
        </authorList>
    </citation>
    <scope>NUCLEOTIDE SEQUENCE [LARGE SCALE GENOMIC DNA]</scope>
    <source>
        <strain evidence="1 2">LMG 27725</strain>
    </source>
</reference>
<proteinExistence type="predicted"/>
<name>A0A7W4JGX4_9PROT</name>
<organism evidence="1 2">
    <name type="scientific">Gluconacetobacter tumulicola</name>
    <dbReference type="NCBI Taxonomy" id="1017177"/>
    <lineage>
        <taxon>Bacteria</taxon>
        <taxon>Pseudomonadati</taxon>
        <taxon>Pseudomonadota</taxon>
        <taxon>Alphaproteobacteria</taxon>
        <taxon>Acetobacterales</taxon>
        <taxon>Acetobacteraceae</taxon>
        <taxon>Gluconacetobacter</taxon>
    </lineage>
</organism>
<sequence length="499" mass="56662">MTTLKEALQHLNIGKSVAEFDDALERYFVETNAFRELVTDQRDIIAGDKGTGKTAIYKILQKKYTTLPGLENVEVIPAFNPSGNPIFQPLTQRDPLTEYEYNLLWKSYILSFSGNWILGIYEGNFTSSMKILDKVLRGLNLRTEVDAPRNAFSRALQSIGSWFKWDSAELECSVDANGYPVITPKVQFSKESVQRIKSDDIPVESLLNLLNRCMEEADITAWIAFDRLDEAFAGHPDTEVPALRALLRTYLDFSEFNRLKIKLFVRKDLFSRITAGGFVNLTHVNARKLDIVWRDPDLLNLLSRRVRENVTFCKMLGIKDLSDQGIFDVLFPQQVDAGTRKPITWVWMMRRIRDGNDVKPPRNLIDLVQLSQDAQLKREGIEERPINSRPIFEPDALRDGLSDLSVRRVDDTLFAEAGSSVQAIEKFRGSKAEHNLASICELLGLTPDEARVQIKALTANGFLETIKDSFKVPSLYREGMKITQGKAFEANSVNDEQDD</sequence>